<keyword evidence="4" id="KW-0805">Transcription regulation</keyword>
<feature type="region of interest" description="Disordered" evidence="5">
    <location>
        <begin position="335"/>
        <end position="361"/>
    </location>
</feature>
<comment type="function">
    <text evidence="4">Aux/IAA proteins are short-lived transcriptional factors that function as repressors of early auxin response genes at low auxin concentrations.</text>
</comment>
<dbReference type="PaxDb" id="3218-PP1S73_11V6.1"/>
<dbReference type="PANTHER" id="PTHR31734:SF28">
    <property type="entry name" value="AUXIN-RESPONSIVE PROTEIN IAA13"/>
    <property type="match status" value="1"/>
</dbReference>
<dbReference type="GO" id="GO:0006355">
    <property type="term" value="P:regulation of DNA-templated transcription"/>
    <property type="evidence" value="ECO:0007669"/>
    <property type="project" value="InterPro"/>
</dbReference>
<accession>A9SFF9</accession>
<dbReference type="Gramene" id="Pp3c24_6610V3.1">
    <property type="protein sequence ID" value="Pp3c24_6610V3.1"/>
    <property type="gene ID" value="Pp3c24_6610"/>
</dbReference>
<name>A9SFF9_PHYPA</name>
<feature type="domain" description="PB1" evidence="6">
    <location>
        <begin position="365"/>
        <end position="475"/>
    </location>
</feature>
<evidence type="ECO:0000313" key="7">
    <source>
        <dbReference type="EMBL" id="PNR28138.1"/>
    </source>
</evidence>
<dbReference type="EnsemblPlants" id="Pp3c24_6610V3.5">
    <property type="protein sequence ID" value="Pp3c24_6610V3.5"/>
    <property type="gene ID" value="Pp3c24_6610"/>
</dbReference>
<keyword evidence="4" id="KW-0539">Nucleus</keyword>
<dbReference type="Gramene" id="Pp3c24_6610V3.6">
    <property type="protein sequence ID" value="Pp3c24_6610V3.6"/>
    <property type="gene ID" value="Pp3c24_6610"/>
</dbReference>
<evidence type="ECO:0000256" key="5">
    <source>
        <dbReference type="SAM" id="MobiDB-lite"/>
    </source>
</evidence>
<dbReference type="RefSeq" id="XP_024363796.1">
    <property type="nucleotide sequence ID" value="XM_024508028.2"/>
</dbReference>
<dbReference type="AlphaFoldDB" id="A9SFF9"/>
<dbReference type="Pfam" id="PF02309">
    <property type="entry name" value="AUX_IAA"/>
    <property type="match status" value="1"/>
</dbReference>
<keyword evidence="4" id="KW-0804">Transcription</keyword>
<dbReference type="GO" id="GO:0005634">
    <property type="term" value="C:nucleus"/>
    <property type="evidence" value="ECO:0007669"/>
    <property type="project" value="UniProtKB-SubCell"/>
</dbReference>
<evidence type="ECO:0000256" key="4">
    <source>
        <dbReference type="RuleBase" id="RU004549"/>
    </source>
</evidence>
<dbReference type="EnsemblPlants" id="Pp3c24_6610V3.2">
    <property type="protein sequence ID" value="Pp3c24_6610V3.2"/>
    <property type="gene ID" value="Pp3c24_6610"/>
</dbReference>
<dbReference type="OMA" id="THYCCFI"/>
<organism evidence="7">
    <name type="scientific">Physcomitrium patens</name>
    <name type="common">Spreading-leaved earth moss</name>
    <name type="synonym">Physcomitrella patens</name>
    <dbReference type="NCBI Taxonomy" id="3218"/>
    <lineage>
        <taxon>Eukaryota</taxon>
        <taxon>Viridiplantae</taxon>
        <taxon>Streptophyta</taxon>
        <taxon>Embryophyta</taxon>
        <taxon>Bryophyta</taxon>
        <taxon>Bryophytina</taxon>
        <taxon>Bryopsida</taxon>
        <taxon>Funariidae</taxon>
        <taxon>Funariales</taxon>
        <taxon>Funariaceae</taxon>
        <taxon>Physcomitrium</taxon>
    </lineage>
</organism>
<dbReference type="GeneID" id="112276597"/>
<evidence type="ECO:0000259" key="6">
    <source>
        <dbReference type="PROSITE" id="PS51745"/>
    </source>
</evidence>
<dbReference type="eggNOG" id="ENOG502QTW8">
    <property type="taxonomic scope" value="Eukaryota"/>
</dbReference>
<comment type="subunit">
    <text evidence="4">Homodimers and heterodimers.</text>
</comment>
<feature type="region of interest" description="Disordered" evidence="5">
    <location>
        <begin position="1"/>
        <end position="124"/>
    </location>
</feature>
<feature type="compositionally biased region" description="Polar residues" evidence="5">
    <location>
        <begin position="1"/>
        <end position="27"/>
    </location>
</feature>
<dbReference type="EnsemblPlants" id="Pp3c24_6610V3.4">
    <property type="protein sequence ID" value="Pp3c24_6610V3.4"/>
    <property type="gene ID" value="Pp3c24_6610"/>
</dbReference>
<feature type="compositionally biased region" description="Basic and acidic residues" evidence="5">
    <location>
        <begin position="71"/>
        <end position="82"/>
    </location>
</feature>
<dbReference type="Gramene" id="Pp3c24_6610V3.3">
    <property type="protein sequence ID" value="Pp3c24_6610V3.3"/>
    <property type="gene ID" value="Pp3c24_6610"/>
</dbReference>
<dbReference type="SUPFAM" id="SSF54277">
    <property type="entry name" value="CAD &amp; PB1 domains"/>
    <property type="match status" value="1"/>
</dbReference>
<reference evidence="7 9" key="2">
    <citation type="journal article" date="2018" name="Plant J.">
        <title>The Physcomitrella patens chromosome-scale assembly reveals moss genome structure and evolution.</title>
        <authorList>
            <person name="Lang D."/>
            <person name="Ullrich K.K."/>
            <person name="Murat F."/>
            <person name="Fuchs J."/>
            <person name="Jenkins J."/>
            <person name="Haas F.B."/>
            <person name="Piednoel M."/>
            <person name="Gundlach H."/>
            <person name="Van Bel M."/>
            <person name="Meyberg R."/>
            <person name="Vives C."/>
            <person name="Morata J."/>
            <person name="Symeonidi A."/>
            <person name="Hiss M."/>
            <person name="Muchero W."/>
            <person name="Kamisugi Y."/>
            <person name="Saleh O."/>
            <person name="Blanc G."/>
            <person name="Decker E.L."/>
            <person name="van Gessel N."/>
            <person name="Grimwood J."/>
            <person name="Hayes R.D."/>
            <person name="Graham S.W."/>
            <person name="Gunter L.E."/>
            <person name="McDaniel S.F."/>
            <person name="Hoernstein S.N.W."/>
            <person name="Larsson A."/>
            <person name="Li F.W."/>
            <person name="Perroud P.F."/>
            <person name="Phillips J."/>
            <person name="Ranjan P."/>
            <person name="Rokshar D.S."/>
            <person name="Rothfels C.J."/>
            <person name="Schneider L."/>
            <person name="Shu S."/>
            <person name="Stevenson D.W."/>
            <person name="Thummler F."/>
            <person name="Tillich M."/>
            <person name="Villarreal Aguilar J.C."/>
            <person name="Widiez T."/>
            <person name="Wong G.K."/>
            <person name="Wymore A."/>
            <person name="Zhang Y."/>
            <person name="Zimmer A.D."/>
            <person name="Quatrano R.S."/>
            <person name="Mayer K.F.X."/>
            <person name="Goodstein D."/>
            <person name="Casacuberta J.M."/>
            <person name="Vandepoele K."/>
            <person name="Reski R."/>
            <person name="Cuming A.C."/>
            <person name="Tuskan G.A."/>
            <person name="Maumus F."/>
            <person name="Salse J."/>
            <person name="Schmutz J."/>
            <person name="Rensing S.A."/>
        </authorList>
    </citation>
    <scope>NUCLEOTIDE SEQUENCE [LARGE SCALE GENOMIC DNA]</scope>
    <source>
        <strain evidence="8 9">cv. Gransden 2004</strain>
    </source>
</reference>
<dbReference type="SMR" id="A9SFF9"/>
<dbReference type="Gramene" id="Pp3c24_6610V3.5">
    <property type="protein sequence ID" value="Pp3c24_6610V3.5"/>
    <property type="gene ID" value="Pp3c24_6610"/>
</dbReference>
<dbReference type="PANTHER" id="PTHR31734">
    <property type="entry name" value="AUXIN-RESPONSIVE PROTEIN IAA17"/>
    <property type="match status" value="1"/>
</dbReference>
<comment type="similarity">
    <text evidence="1 4">Belongs to the Aux/IAA family.</text>
</comment>
<keyword evidence="9" id="KW-1185">Reference proteome</keyword>
<dbReference type="InterPro" id="IPR053793">
    <property type="entry name" value="PB1-like"/>
</dbReference>
<dbReference type="OrthoDB" id="7848332at2759"/>
<dbReference type="GO" id="GO:0009734">
    <property type="term" value="P:auxin-activated signaling pathway"/>
    <property type="evidence" value="ECO:0007669"/>
    <property type="project" value="UniProtKB-UniRule"/>
</dbReference>
<dbReference type="EnsemblPlants" id="Pp3c24_6610V3.3">
    <property type="protein sequence ID" value="Pp3c24_6610V3.3"/>
    <property type="gene ID" value="Pp3c24_6610"/>
</dbReference>
<comment type="subcellular location">
    <subcellularLocation>
        <location evidence="4">Nucleus</location>
    </subcellularLocation>
</comment>
<dbReference type="Proteomes" id="UP000006727">
    <property type="component" value="Chromosome 24"/>
</dbReference>
<gene>
    <name evidence="8" type="primary">LOC112276597</name>
    <name evidence="7" type="ORF">PHYPA_028730</name>
</gene>
<evidence type="ECO:0000313" key="8">
    <source>
        <dbReference type="EnsemblPlants" id="Pp3c24_6610V3.1"/>
    </source>
</evidence>
<dbReference type="Gramene" id="Pp3c24_6610V3.2">
    <property type="protein sequence ID" value="Pp3c24_6610V3.2"/>
    <property type="gene ID" value="Pp3c24_6610"/>
</dbReference>
<dbReference type="EnsemblPlants" id="Pp3c24_6610V3.6">
    <property type="protein sequence ID" value="Pp3c24_6610V3.6"/>
    <property type="gene ID" value="Pp3c24_6610"/>
</dbReference>
<evidence type="ECO:0000256" key="2">
    <source>
        <dbReference type="ARBA" id="ARBA00022491"/>
    </source>
</evidence>
<protein>
    <recommendedName>
        <fullName evidence="4">Auxin-responsive protein</fullName>
    </recommendedName>
</protein>
<dbReference type="Gramene" id="Pp3c24_6610V3.4">
    <property type="protein sequence ID" value="Pp3c24_6610V3.4"/>
    <property type="gene ID" value="Pp3c24_6610"/>
</dbReference>
<keyword evidence="3 4" id="KW-0927">Auxin signaling pathway</keyword>
<dbReference type="EMBL" id="ABEU02000024">
    <property type="protein sequence ID" value="PNR28138.1"/>
    <property type="molecule type" value="Genomic_DNA"/>
</dbReference>
<keyword evidence="2 4" id="KW-0678">Repressor</keyword>
<sequence>MKFSGEGSSVLTGAQLKYSSDKPNMNFETVCKDAHAESSQHEESSESGTTLKEHDYFGLSEVSSSNSSGDKQPEKGCSREELNLNESATALQLGPPAGLKPTGQSDVVLAEEEAAGPENPAKRPAYHLQQNSTVDVKKPVAEAVSTKNQRKIIEEFRAKKAAQDAKAMQSMQHNVRASYPGAQSVFPGAKNNGVKRGFSEAVGTNFNASSGAGGAVREGNCDMNRGEGVGGTEQPESKVNLHQSMGMSRMAPGSGGQNGSAWRNINLEKMQGPLSTIFRKSLMSKITLQDAGDSSIKCSSDVINRNKAIAPASNEQPLAQNQTVGWPPVKNFNKNNTPAPPPSAPATACRSVPMPRRGASSSSSGNLVKIYMDGVPFGRKVDLKTNNSYEKLYYTLEDMFQHYINVHGCGGRSSSCGDSHSLASSRKLNFLEGSEYVLIYEDHEGDSMLVGDVPWDWFIDAVKRLRIMKGSEQVNLAPKNPDSMKAQGAVG</sequence>
<dbReference type="Gene3D" id="3.10.20.90">
    <property type="entry name" value="Phosphatidylinositol 3-kinase Catalytic Subunit, Chain A, domain 1"/>
    <property type="match status" value="1"/>
</dbReference>
<reference evidence="8" key="3">
    <citation type="submission" date="2020-12" db="UniProtKB">
        <authorList>
            <consortium name="EnsemblPlants"/>
        </authorList>
    </citation>
    <scope>IDENTIFICATION</scope>
</reference>
<feature type="compositionally biased region" description="Basic and acidic residues" evidence="5">
    <location>
        <begin position="30"/>
        <end position="44"/>
    </location>
</feature>
<dbReference type="EnsemblPlants" id="Pp3c24_6610V3.1">
    <property type="protein sequence ID" value="Pp3c24_6610V3.1"/>
    <property type="gene ID" value="Pp3c24_6610"/>
</dbReference>
<reference evidence="7 9" key="1">
    <citation type="journal article" date="2008" name="Science">
        <title>The Physcomitrella genome reveals evolutionary insights into the conquest of land by plants.</title>
        <authorList>
            <person name="Rensing S."/>
            <person name="Lang D."/>
            <person name="Zimmer A."/>
            <person name="Terry A."/>
            <person name="Salamov A."/>
            <person name="Shapiro H."/>
            <person name="Nishiyama T."/>
            <person name="Perroud P.-F."/>
            <person name="Lindquist E."/>
            <person name="Kamisugi Y."/>
            <person name="Tanahashi T."/>
            <person name="Sakakibara K."/>
            <person name="Fujita T."/>
            <person name="Oishi K."/>
            <person name="Shin-I T."/>
            <person name="Kuroki Y."/>
            <person name="Toyoda A."/>
            <person name="Suzuki Y."/>
            <person name="Hashimoto A."/>
            <person name="Yamaguchi K."/>
            <person name="Sugano A."/>
            <person name="Kohara Y."/>
            <person name="Fujiyama A."/>
            <person name="Anterola A."/>
            <person name="Aoki S."/>
            <person name="Ashton N."/>
            <person name="Barbazuk W.B."/>
            <person name="Barker E."/>
            <person name="Bennetzen J."/>
            <person name="Bezanilla M."/>
            <person name="Blankenship R."/>
            <person name="Cho S.H."/>
            <person name="Dutcher S."/>
            <person name="Estelle M."/>
            <person name="Fawcett J.A."/>
            <person name="Gundlach H."/>
            <person name="Hanada K."/>
            <person name="Heyl A."/>
            <person name="Hicks K.A."/>
            <person name="Hugh J."/>
            <person name="Lohr M."/>
            <person name="Mayer K."/>
            <person name="Melkozernov A."/>
            <person name="Murata T."/>
            <person name="Nelson D."/>
            <person name="Pils B."/>
            <person name="Prigge M."/>
            <person name="Reiss B."/>
            <person name="Renner T."/>
            <person name="Rombauts S."/>
            <person name="Rushton P."/>
            <person name="Sanderfoot A."/>
            <person name="Schween G."/>
            <person name="Shiu S.-H."/>
            <person name="Stueber K."/>
            <person name="Theodoulou F.L."/>
            <person name="Tu H."/>
            <person name="Van de Peer Y."/>
            <person name="Verrier P.J."/>
            <person name="Waters E."/>
            <person name="Wood A."/>
            <person name="Yang L."/>
            <person name="Cove D."/>
            <person name="Cuming A."/>
            <person name="Hasebe M."/>
            <person name="Lucas S."/>
            <person name="Mishler D.B."/>
            <person name="Reski R."/>
            <person name="Grigoriev I."/>
            <person name="Quatrano R.S."/>
            <person name="Boore J.L."/>
        </authorList>
    </citation>
    <scope>NUCLEOTIDE SEQUENCE [LARGE SCALE GENOMIC DNA]</scope>
    <source>
        <strain evidence="8 9">cv. Gransden 2004</strain>
    </source>
</reference>
<dbReference type="InterPro" id="IPR033389">
    <property type="entry name" value="AUX/IAA_dom"/>
</dbReference>
<dbReference type="InterPro" id="IPR003311">
    <property type="entry name" value="AUX_IAA"/>
</dbReference>
<dbReference type="PROSITE" id="PS51745">
    <property type="entry name" value="PB1"/>
    <property type="match status" value="1"/>
</dbReference>
<evidence type="ECO:0000256" key="3">
    <source>
        <dbReference type="ARBA" id="ARBA00023294"/>
    </source>
</evidence>
<dbReference type="RefSeq" id="XP_024363795.1">
    <property type="nucleotide sequence ID" value="XM_024508027.2"/>
</dbReference>
<dbReference type="KEGG" id="ppp:112276597"/>
<evidence type="ECO:0000313" key="9">
    <source>
        <dbReference type="Proteomes" id="UP000006727"/>
    </source>
</evidence>
<proteinExistence type="inferred from homology"/>
<evidence type="ECO:0000256" key="1">
    <source>
        <dbReference type="ARBA" id="ARBA00006728"/>
    </source>
</evidence>
<dbReference type="HOGENOM" id="CLU_636784_0_0_1"/>
<dbReference type="RefSeq" id="XP_024363793.1">
    <property type="nucleotide sequence ID" value="XM_024508025.2"/>
</dbReference>